<dbReference type="AlphaFoldDB" id="A0A1Y2BTA3"/>
<feature type="compositionally biased region" description="Basic and acidic residues" evidence="1">
    <location>
        <begin position="262"/>
        <end position="293"/>
    </location>
</feature>
<comment type="caution">
    <text evidence="3">The sequence shown here is derived from an EMBL/GenBank/DDBJ whole genome shotgun (WGS) entry which is preliminary data.</text>
</comment>
<feature type="transmembrane region" description="Helical" evidence="2">
    <location>
        <begin position="96"/>
        <end position="118"/>
    </location>
</feature>
<reference evidence="3 4" key="1">
    <citation type="submission" date="2016-07" db="EMBL/GenBank/DDBJ databases">
        <title>Pervasive Adenine N6-methylation of Active Genes in Fungi.</title>
        <authorList>
            <consortium name="DOE Joint Genome Institute"/>
            <person name="Mondo S.J."/>
            <person name="Dannebaum R.O."/>
            <person name="Kuo R.C."/>
            <person name="Labutti K."/>
            <person name="Haridas S."/>
            <person name="Kuo A."/>
            <person name="Salamov A."/>
            <person name="Ahrendt S.R."/>
            <person name="Lipzen A."/>
            <person name="Sullivan W."/>
            <person name="Andreopoulos W.B."/>
            <person name="Clum A."/>
            <person name="Lindquist E."/>
            <person name="Daum C."/>
            <person name="Ramamoorthy G.K."/>
            <person name="Gryganskyi A."/>
            <person name="Culley D."/>
            <person name="Magnuson J.K."/>
            <person name="James T.Y."/>
            <person name="O'Malley M.A."/>
            <person name="Stajich J.E."/>
            <person name="Spatafora J.W."/>
            <person name="Visel A."/>
            <person name="Grigoriev I.V."/>
        </authorList>
    </citation>
    <scope>NUCLEOTIDE SEQUENCE [LARGE SCALE GENOMIC DNA]</scope>
    <source>
        <strain evidence="3 4">JEL800</strain>
    </source>
</reference>
<keyword evidence="2" id="KW-0472">Membrane</keyword>
<dbReference type="Proteomes" id="UP000193642">
    <property type="component" value="Unassembled WGS sequence"/>
</dbReference>
<evidence type="ECO:0000256" key="2">
    <source>
        <dbReference type="SAM" id="Phobius"/>
    </source>
</evidence>
<protein>
    <recommendedName>
        <fullName evidence="5">Serpentine receptor class gamma</fullName>
    </recommendedName>
</protein>
<name>A0A1Y2BTA3_9FUNG</name>
<accession>A0A1Y2BTA3</accession>
<keyword evidence="2" id="KW-0812">Transmembrane</keyword>
<feature type="transmembrane region" description="Helical" evidence="2">
    <location>
        <begin position="21"/>
        <end position="47"/>
    </location>
</feature>
<evidence type="ECO:0008006" key="5">
    <source>
        <dbReference type="Google" id="ProtNLM"/>
    </source>
</evidence>
<feature type="transmembrane region" description="Helical" evidence="2">
    <location>
        <begin position="59"/>
        <end position="76"/>
    </location>
</feature>
<dbReference type="EMBL" id="MCGO01000047">
    <property type="protein sequence ID" value="ORY37969.1"/>
    <property type="molecule type" value="Genomic_DNA"/>
</dbReference>
<dbReference type="Gene3D" id="1.20.1070.10">
    <property type="entry name" value="Rhodopsin 7-helix transmembrane proteins"/>
    <property type="match status" value="1"/>
</dbReference>
<dbReference type="OrthoDB" id="2173632at2759"/>
<feature type="region of interest" description="Disordered" evidence="1">
    <location>
        <begin position="262"/>
        <end position="300"/>
    </location>
</feature>
<proteinExistence type="predicted"/>
<gene>
    <name evidence="3" type="ORF">BCR33DRAFT_769539</name>
</gene>
<evidence type="ECO:0000256" key="1">
    <source>
        <dbReference type="SAM" id="MobiDB-lite"/>
    </source>
</evidence>
<evidence type="ECO:0000313" key="3">
    <source>
        <dbReference type="EMBL" id="ORY37969.1"/>
    </source>
</evidence>
<feature type="transmembrane region" description="Helical" evidence="2">
    <location>
        <begin position="130"/>
        <end position="155"/>
    </location>
</feature>
<organism evidence="3 4">
    <name type="scientific">Rhizoclosmatium globosum</name>
    <dbReference type="NCBI Taxonomy" id="329046"/>
    <lineage>
        <taxon>Eukaryota</taxon>
        <taxon>Fungi</taxon>
        <taxon>Fungi incertae sedis</taxon>
        <taxon>Chytridiomycota</taxon>
        <taxon>Chytridiomycota incertae sedis</taxon>
        <taxon>Chytridiomycetes</taxon>
        <taxon>Chytridiales</taxon>
        <taxon>Chytriomycetaceae</taxon>
        <taxon>Rhizoclosmatium</taxon>
    </lineage>
</organism>
<sequence length="300" mass="33584">MSAWIYLHIRSGFLGSDLGKWILALLAVVTIGSLGMAIGVFGLMFYAEWFSSTSLPNQLYMAFRLPTGIAVAYTNFQIAMERYFLICHEQSVPRQAITWIGVHAGLTMITLWVCAATAETTNFRRPGGTWQPYLTLICIMQYMALSFGGLTFLYAKTYIHVSKMVKSLKDIVHGDHTRLSTLRMRVLSNCILMTLAYSACYSTEAILTIYSMVTEGYIAPSWLDSLATAAVSCDTVFTPLLVMHLHSNVFKSSFIIGSRLSQDENRSKPNNDIIRSHESQRRTTNTKADDASKSQRSSVY</sequence>
<feature type="transmembrane region" description="Helical" evidence="2">
    <location>
        <begin position="186"/>
        <end position="213"/>
    </location>
</feature>
<keyword evidence="4" id="KW-1185">Reference proteome</keyword>
<keyword evidence="2" id="KW-1133">Transmembrane helix</keyword>
<evidence type="ECO:0000313" key="4">
    <source>
        <dbReference type="Proteomes" id="UP000193642"/>
    </source>
</evidence>
<dbReference type="SUPFAM" id="SSF81321">
    <property type="entry name" value="Family A G protein-coupled receptor-like"/>
    <property type="match status" value="1"/>
</dbReference>